<dbReference type="KEGG" id="dmp:FAK_20970"/>
<dbReference type="PROSITE" id="PS51257">
    <property type="entry name" value="PROKAR_LIPOPROTEIN"/>
    <property type="match status" value="1"/>
</dbReference>
<evidence type="ECO:0000313" key="2">
    <source>
        <dbReference type="EMBL" id="BEQ15031.1"/>
    </source>
</evidence>
<keyword evidence="3" id="KW-1185">Reference proteome</keyword>
<dbReference type="RefSeq" id="WP_338598867.1">
    <property type="nucleotide sequence ID" value="NZ_AP028679.1"/>
</dbReference>
<gene>
    <name evidence="2" type="ORF">FAK_20970</name>
</gene>
<evidence type="ECO:0008006" key="4">
    <source>
        <dbReference type="Google" id="ProtNLM"/>
    </source>
</evidence>
<evidence type="ECO:0000256" key="1">
    <source>
        <dbReference type="SAM" id="SignalP"/>
    </source>
</evidence>
<reference evidence="3" key="1">
    <citation type="journal article" date="2023" name="Arch. Microbiol.">
        <title>Desulfoferula mesophilus gen. nov. sp. nov., a mesophilic sulfate-reducing bacterium isolated from a brackish lake sediment.</title>
        <authorList>
            <person name="Watanabe T."/>
            <person name="Yabe T."/>
            <person name="Tsuji J.M."/>
            <person name="Fukui M."/>
        </authorList>
    </citation>
    <scope>NUCLEOTIDE SEQUENCE [LARGE SCALE GENOMIC DNA]</scope>
    <source>
        <strain evidence="3">12FAK</strain>
    </source>
</reference>
<dbReference type="AlphaFoldDB" id="A0AAU9ED01"/>
<feature type="signal peptide" evidence="1">
    <location>
        <begin position="1"/>
        <end position="20"/>
    </location>
</feature>
<sequence length="241" mass="25560">MSRRWLIPGFFLLLAATLSACGGSARMAAPTELASVMPAWQVEQSLGAGWQDPFSFGPYTAQGFRQGWSDGKAWAFLGRDTDQAWQPFEYQVATSKGGEAWHCNCAARVSPEVLGAMAGPAKPDWPAKPSGSLACSLRSPQGILWRLALASGQETGSPMRGVLQGPKLTIAVRGTNRLEGEDSPSGQTTGYVFRVDGPLMGPVGAVQVIDPGLLWLPDSPDQGAMAAASAALLLQHHQNRK</sequence>
<organism evidence="2 3">
    <name type="scientific">Desulfoferula mesophila</name>
    <dbReference type="NCBI Taxonomy" id="3058419"/>
    <lineage>
        <taxon>Bacteria</taxon>
        <taxon>Pseudomonadati</taxon>
        <taxon>Thermodesulfobacteriota</taxon>
        <taxon>Desulfarculia</taxon>
        <taxon>Desulfarculales</taxon>
        <taxon>Desulfarculaceae</taxon>
        <taxon>Desulfoferula</taxon>
    </lineage>
</organism>
<accession>A0AAU9ED01</accession>
<evidence type="ECO:0000313" key="3">
    <source>
        <dbReference type="Proteomes" id="UP001366166"/>
    </source>
</evidence>
<protein>
    <recommendedName>
        <fullName evidence="4">Lipoprotein</fullName>
    </recommendedName>
</protein>
<name>A0AAU9ED01_9BACT</name>
<keyword evidence="1" id="KW-0732">Signal</keyword>
<feature type="chain" id="PRO_5043515833" description="Lipoprotein" evidence="1">
    <location>
        <begin position="21"/>
        <end position="241"/>
    </location>
</feature>
<proteinExistence type="predicted"/>
<dbReference type="Proteomes" id="UP001366166">
    <property type="component" value="Chromosome"/>
</dbReference>
<dbReference type="EMBL" id="AP028679">
    <property type="protein sequence ID" value="BEQ15031.1"/>
    <property type="molecule type" value="Genomic_DNA"/>
</dbReference>